<dbReference type="RefSeq" id="WP_214296080.1">
    <property type="nucleotide sequence ID" value="NZ_JAHDYS010000001.1"/>
</dbReference>
<accession>A0ABS5U3X7</accession>
<dbReference type="Pfam" id="PF05359">
    <property type="entry name" value="DUF748"/>
    <property type="match status" value="2"/>
</dbReference>
<dbReference type="InterPro" id="IPR052894">
    <property type="entry name" value="AsmA-related"/>
</dbReference>
<evidence type="ECO:0000256" key="2">
    <source>
        <dbReference type="SAM" id="Phobius"/>
    </source>
</evidence>
<proteinExistence type="predicted"/>
<evidence type="ECO:0000313" key="3">
    <source>
        <dbReference type="EMBL" id="MBT1070378.1"/>
    </source>
</evidence>
<feature type="transmembrane region" description="Helical" evidence="2">
    <location>
        <begin position="7"/>
        <end position="30"/>
    </location>
</feature>
<organism evidence="3 4">
    <name type="scientific">Pelotalea chapellei</name>
    <dbReference type="NCBI Taxonomy" id="44671"/>
    <lineage>
        <taxon>Bacteria</taxon>
        <taxon>Pseudomonadati</taxon>
        <taxon>Thermodesulfobacteriota</taxon>
        <taxon>Desulfuromonadia</taxon>
        <taxon>Geobacterales</taxon>
        <taxon>Geobacteraceae</taxon>
        <taxon>Pelotalea</taxon>
    </lineage>
</organism>
<protein>
    <submittedName>
        <fullName evidence="3">DUF748 domain-containing protein</fullName>
    </submittedName>
</protein>
<dbReference type="Proteomes" id="UP000784128">
    <property type="component" value="Unassembled WGS sequence"/>
</dbReference>
<dbReference type="PANTHER" id="PTHR30441:SF8">
    <property type="entry name" value="DUF748 DOMAIN-CONTAINING PROTEIN"/>
    <property type="match status" value="1"/>
</dbReference>
<gene>
    <name evidence="3" type="ORF">KJB30_01140</name>
</gene>
<reference evidence="3 4" key="1">
    <citation type="submission" date="2021-05" db="EMBL/GenBank/DDBJ databases">
        <title>The draft genome of Geobacter chapellei DSM 13688.</title>
        <authorList>
            <person name="Xu Z."/>
            <person name="Masuda Y."/>
            <person name="Itoh H."/>
            <person name="Senoo K."/>
        </authorList>
    </citation>
    <scope>NUCLEOTIDE SEQUENCE [LARGE SCALE GENOMIC DNA]</scope>
    <source>
        <strain evidence="3 4">DSM 13688</strain>
    </source>
</reference>
<dbReference type="Gene3D" id="3.30.1330.60">
    <property type="entry name" value="OmpA-like domain"/>
    <property type="match status" value="1"/>
</dbReference>
<keyword evidence="2" id="KW-1133">Transmembrane helix</keyword>
<dbReference type="InterPro" id="IPR036737">
    <property type="entry name" value="OmpA-like_sf"/>
</dbReference>
<dbReference type="PANTHER" id="PTHR30441">
    <property type="entry name" value="DUF748 DOMAIN-CONTAINING PROTEIN"/>
    <property type="match status" value="1"/>
</dbReference>
<evidence type="ECO:0000256" key="1">
    <source>
        <dbReference type="SAM" id="MobiDB-lite"/>
    </source>
</evidence>
<comment type="caution">
    <text evidence="3">The sequence shown here is derived from an EMBL/GenBank/DDBJ whole genome shotgun (WGS) entry which is preliminary data.</text>
</comment>
<dbReference type="EMBL" id="JAHDYS010000001">
    <property type="protein sequence ID" value="MBT1070378.1"/>
    <property type="molecule type" value="Genomic_DNA"/>
</dbReference>
<keyword evidence="2" id="KW-0812">Transmembrane</keyword>
<name>A0ABS5U3X7_9BACT</name>
<feature type="compositionally biased region" description="Polar residues" evidence="1">
    <location>
        <begin position="550"/>
        <end position="560"/>
    </location>
</feature>
<dbReference type="InterPro" id="IPR008023">
    <property type="entry name" value="DUF748"/>
</dbReference>
<sequence>MSRRKKFAVAAAGITLCLLFFMVAILPVLVRNKTVSTIQQTTGRTSRIEAVSINPFTLGVTIRGLEIEAKEGGPFVSIGSLRASLSLASLYRRALILSEVTIDAPSLKIVRNAPNLYNFTDIIERVNAAKKPKPAKETQSQFSINNITIRNGALDFDDQAVAGKPKHTVRQFDLSVPFISNIPYLVDKYIDPKLSAVINGAPFSFAGKLKPLSKTMETAVTVNLKDLNLPQLAAYLPQKPPADLASGTLSVTTDISYRISTDKKPELVLKGQVKSENLAVDLRDGAPLLKLPMFYIKASTLEVFARKFEIEKIALDGFELFASRSRQGKWMYESLIPKKPGTSTAKSADVKKSTGKDVNPLVTVNSLDFRNGQIHFNDAVPKGGFKTSLSEIDLSLNDFTTAAGSPAKYDLSLMIDDEATFYSDGSFTSSPLAVKSSSELIGFELKKGWPYLANLLTAPVKGGLDLSGDMEYDQKNGLKVHNGSVKVKNLSTRYGQKEGLDLALLSIDGTAFDQKKNNLMVDEIRISKGDISLSRENDGSLSPLSLLHQGKSTATGTVPSIKTAPSAPAKASVAGKGNQGTSAFSYQLKHVQVDKLNLTFTDKSRSGSPKFNLRNTNLTLSNLNGPRFTPAQLRFSSIFGKKSPIKAAGQLTPLPFRYKGDFSVSQLPIRDFEDYYPANLKVFVIGGFLDTSLKLDVALRDGKPVGSFEGHSGVRAFHSIDTIAEEDLLKWESLQLDSFKGNLEPFNLAIHQIALNGVYSRIIIRKDGTLNLQNLVEKPETETEASTGPKVSAAAVSETGKAPSTVPPPPAAVKRQVTIDAVTIQDGTVAFTDDHLSQQFATTFFNLGGRISGLSSEETKLADVDLRGNLENHSPLQITGSINPLRDDLFVDLKIAFRDIELSPITPYSGTYLGYAVEKGKLFLDLKYHIEKKVLNSTNRIFIDQFTFGNKVESKKATSLPVRLALALLKDRKGEIHLDVPVTGRTDDPTFSIWRLVFQVFKNLIIKAATSPFSLLSSMFGGGTDLSTVQFQPGSSVLPPQEETKLVALAKALSDRPALKIELKGFVEREKDAEGYRVELLNRKIRNEKFLAKAKDQKLAEGETAENTKVSPEEASTYLKAVYKKENFAKPRNVLGLVKSLPDDEMRKLIIANTHVGETELQALASERAMAVMDYLVKKGNVAAARIFLKKTDIYKAPEKGGENRSRVELNIIA</sequence>
<evidence type="ECO:0000313" key="4">
    <source>
        <dbReference type="Proteomes" id="UP000784128"/>
    </source>
</evidence>
<feature type="region of interest" description="Disordered" evidence="1">
    <location>
        <begin position="779"/>
        <end position="812"/>
    </location>
</feature>
<feature type="region of interest" description="Disordered" evidence="1">
    <location>
        <begin position="542"/>
        <end position="564"/>
    </location>
</feature>
<keyword evidence="2" id="KW-0472">Membrane</keyword>
<keyword evidence="4" id="KW-1185">Reference proteome</keyword>